<evidence type="ECO:0000256" key="1">
    <source>
        <dbReference type="ARBA" id="ARBA00004141"/>
    </source>
</evidence>
<dbReference type="GO" id="GO:0016020">
    <property type="term" value="C:membrane"/>
    <property type="evidence" value="ECO:0007669"/>
    <property type="project" value="UniProtKB-SubCell"/>
</dbReference>
<comment type="similarity">
    <text evidence="2">Belongs to the autoinducer-2 exporter (AI-2E) (TC 2.A.86) family.</text>
</comment>
<dbReference type="Pfam" id="PF01594">
    <property type="entry name" value="AI-2E_transport"/>
    <property type="match status" value="1"/>
</dbReference>
<dbReference type="InterPro" id="IPR002549">
    <property type="entry name" value="AI-2E-like"/>
</dbReference>
<feature type="transmembrane region" description="Helical" evidence="6">
    <location>
        <begin position="21"/>
        <end position="38"/>
    </location>
</feature>
<feature type="transmembrane region" description="Helical" evidence="6">
    <location>
        <begin position="255"/>
        <end position="274"/>
    </location>
</feature>
<feature type="transmembrane region" description="Helical" evidence="6">
    <location>
        <begin position="44"/>
        <end position="64"/>
    </location>
</feature>
<dbReference type="PANTHER" id="PTHR21716:SF62">
    <property type="entry name" value="TRANSPORT PROTEIN YDBI-RELATED"/>
    <property type="match status" value="1"/>
</dbReference>
<proteinExistence type="inferred from homology"/>
<dbReference type="GO" id="GO:0055085">
    <property type="term" value="P:transmembrane transport"/>
    <property type="evidence" value="ECO:0007669"/>
    <property type="project" value="TreeGrafter"/>
</dbReference>
<dbReference type="EMBL" id="AYKG01000026">
    <property type="protein sequence ID" value="ROO27521.1"/>
    <property type="molecule type" value="Genomic_DNA"/>
</dbReference>
<protein>
    <recommendedName>
        <fullName evidence="9">Permease</fullName>
    </recommendedName>
</protein>
<accession>A0A423PPR6</accession>
<evidence type="ECO:0000256" key="2">
    <source>
        <dbReference type="ARBA" id="ARBA00009773"/>
    </source>
</evidence>
<evidence type="ECO:0000256" key="3">
    <source>
        <dbReference type="ARBA" id="ARBA00022692"/>
    </source>
</evidence>
<keyword evidence="4 6" id="KW-1133">Transmembrane helix</keyword>
<feature type="transmembrane region" description="Helical" evidence="6">
    <location>
        <begin position="158"/>
        <end position="181"/>
    </location>
</feature>
<dbReference type="InterPro" id="IPR006311">
    <property type="entry name" value="TAT_signal"/>
</dbReference>
<evidence type="ECO:0000313" key="7">
    <source>
        <dbReference type="EMBL" id="ROO27521.1"/>
    </source>
</evidence>
<reference evidence="7 8" key="1">
    <citation type="submission" date="2013-10" db="EMBL/GenBank/DDBJ databases">
        <title>Salinisphaera japonica YTM-1 Genome Sequencing.</title>
        <authorList>
            <person name="Lai Q."/>
            <person name="Li C."/>
            <person name="Shao Z."/>
        </authorList>
    </citation>
    <scope>NUCLEOTIDE SEQUENCE [LARGE SCALE GENOMIC DNA]</scope>
    <source>
        <strain evidence="7 8">YTM-1</strain>
    </source>
</reference>
<feature type="transmembrane region" description="Helical" evidence="6">
    <location>
        <begin position="319"/>
        <end position="344"/>
    </location>
</feature>
<gene>
    <name evidence="7" type="ORF">SAJA_09310</name>
</gene>
<name>A0A423PPR6_9GAMM</name>
<feature type="transmembrane region" description="Helical" evidence="6">
    <location>
        <begin position="224"/>
        <end position="249"/>
    </location>
</feature>
<evidence type="ECO:0000256" key="5">
    <source>
        <dbReference type="ARBA" id="ARBA00023136"/>
    </source>
</evidence>
<organism evidence="7 8">
    <name type="scientific">Salinisphaera japonica YTM-1</name>
    <dbReference type="NCBI Taxonomy" id="1209778"/>
    <lineage>
        <taxon>Bacteria</taxon>
        <taxon>Pseudomonadati</taxon>
        <taxon>Pseudomonadota</taxon>
        <taxon>Gammaproteobacteria</taxon>
        <taxon>Salinisphaerales</taxon>
        <taxon>Salinisphaeraceae</taxon>
        <taxon>Salinisphaera</taxon>
    </lineage>
</organism>
<dbReference type="PROSITE" id="PS51318">
    <property type="entry name" value="TAT"/>
    <property type="match status" value="1"/>
</dbReference>
<dbReference type="InParanoid" id="A0A423PPR6"/>
<keyword evidence="8" id="KW-1185">Reference proteome</keyword>
<feature type="transmembrane region" description="Helical" evidence="6">
    <location>
        <begin position="76"/>
        <end position="99"/>
    </location>
</feature>
<keyword evidence="3 6" id="KW-0812">Transmembrane</keyword>
<evidence type="ECO:0000313" key="8">
    <source>
        <dbReference type="Proteomes" id="UP000285310"/>
    </source>
</evidence>
<comment type="subcellular location">
    <subcellularLocation>
        <location evidence="1">Membrane</location>
        <topology evidence="1">Multi-pass membrane protein</topology>
    </subcellularLocation>
</comment>
<comment type="caution">
    <text evidence="7">The sequence shown here is derived from an EMBL/GenBank/DDBJ whole genome shotgun (WGS) entry which is preliminary data.</text>
</comment>
<dbReference type="AlphaFoldDB" id="A0A423PPR6"/>
<dbReference type="PANTHER" id="PTHR21716">
    <property type="entry name" value="TRANSMEMBRANE PROTEIN"/>
    <property type="match status" value="1"/>
</dbReference>
<evidence type="ECO:0000256" key="6">
    <source>
        <dbReference type="SAM" id="Phobius"/>
    </source>
</evidence>
<dbReference type="Proteomes" id="UP000285310">
    <property type="component" value="Unassembled WGS sequence"/>
</dbReference>
<evidence type="ECO:0000256" key="4">
    <source>
        <dbReference type="ARBA" id="ARBA00022989"/>
    </source>
</evidence>
<feature type="transmembrane region" description="Helical" evidence="6">
    <location>
        <begin position="281"/>
        <end position="299"/>
    </location>
</feature>
<sequence>MTEDKSTASTLTLTEFTRRSLIVGACALAVILLAWFSWTTAHAALLIFSAFLVAVGLNGLARLLQRVLPISRHGAVAVVATVLALFLGLSITATTMNIANQAPELKQQVAQSIDQLQSRLDDYKLTQTFLSGSIMGESGQGESGQSIGQRLTGELSGAVSVTMSTLTDFFVIVIIGLYLALQPSLYRDGLLRLFPPGQRQRAWDISEEAADAVRRWLTGRVVSMTVTGIASAAGLALIGIPFAFLLGLLAGLFTFIPYLGALVSAIPALLVAGLHGYWPMVYVAVLYIALHTLEGYVLAPMIQKRAVSIAPGFLLSVQVIGGAIAGVLGVALATPIALVIAVIVQLAYVRDVIGDEPHLPGATHDTD</sequence>
<dbReference type="RefSeq" id="WP_123658363.1">
    <property type="nucleotide sequence ID" value="NZ_AYKG01000026.1"/>
</dbReference>
<dbReference type="OrthoDB" id="5761230at2"/>
<keyword evidence="5 6" id="KW-0472">Membrane</keyword>
<evidence type="ECO:0008006" key="9">
    <source>
        <dbReference type="Google" id="ProtNLM"/>
    </source>
</evidence>